<sequence length="203" mass="22808">MFLVYSQKAGAKNITPLGFARDLNYAIQKMTDLAVQLIADEDGNIKSKTAFKIEPIDMASTVDGHYLVKTENTINVFYKSTVLKTVATWIGTNTVPQHNVENIMHFTVVEFNSELANDFTPKKDVKEILGVPHDEKARVFDEFLAEMKSRDFKPKKRATAFESAVLTGVIEPTVSVYSSFLAEMSSSQFKPQKRKFNCKPKTA</sequence>
<gene>
    <name evidence="1" type="ORF">Faunusvirus4_11</name>
</gene>
<accession>A0A3G4ZWE1</accession>
<protein>
    <submittedName>
        <fullName evidence="1">Uncharacterized protein</fullName>
    </submittedName>
</protein>
<dbReference type="EMBL" id="MK072135">
    <property type="protein sequence ID" value="AYV79170.1"/>
    <property type="molecule type" value="Genomic_DNA"/>
</dbReference>
<reference evidence="1" key="1">
    <citation type="submission" date="2018-10" db="EMBL/GenBank/DDBJ databases">
        <title>Hidden diversity of soil giant viruses.</title>
        <authorList>
            <person name="Schulz F."/>
            <person name="Alteio L."/>
            <person name="Goudeau D."/>
            <person name="Ryan E.M."/>
            <person name="Malmstrom R.R."/>
            <person name="Blanchard J."/>
            <person name="Woyke T."/>
        </authorList>
    </citation>
    <scope>NUCLEOTIDE SEQUENCE</scope>
    <source>
        <strain evidence="1">FNV1</strain>
    </source>
</reference>
<name>A0A3G4ZWE1_9VIRU</name>
<proteinExistence type="predicted"/>
<organism evidence="1">
    <name type="scientific">Faunusvirus sp</name>
    <dbReference type="NCBI Taxonomy" id="2487766"/>
    <lineage>
        <taxon>Viruses</taxon>
        <taxon>Varidnaviria</taxon>
        <taxon>Bamfordvirae</taxon>
        <taxon>Nucleocytoviricota</taxon>
        <taxon>Megaviricetes</taxon>
        <taxon>Imitervirales</taxon>
        <taxon>Mimiviridae</taxon>
    </lineage>
</organism>
<evidence type="ECO:0000313" key="1">
    <source>
        <dbReference type="EMBL" id="AYV79170.1"/>
    </source>
</evidence>